<name>A0A409XPE4_PSICY</name>
<dbReference type="Proteomes" id="UP000283269">
    <property type="component" value="Unassembled WGS sequence"/>
</dbReference>
<dbReference type="AlphaFoldDB" id="A0A409XPE4"/>
<reference evidence="1 2" key="1">
    <citation type="journal article" date="2018" name="Evol. Lett.">
        <title>Horizontal gene cluster transfer increased hallucinogenic mushroom diversity.</title>
        <authorList>
            <person name="Reynolds H.T."/>
            <person name="Vijayakumar V."/>
            <person name="Gluck-Thaler E."/>
            <person name="Korotkin H.B."/>
            <person name="Matheny P.B."/>
            <person name="Slot J.C."/>
        </authorList>
    </citation>
    <scope>NUCLEOTIDE SEQUENCE [LARGE SCALE GENOMIC DNA]</scope>
    <source>
        <strain evidence="1 2">2631</strain>
    </source>
</reference>
<proteinExistence type="predicted"/>
<protein>
    <submittedName>
        <fullName evidence="1">Uncharacterized protein</fullName>
    </submittedName>
</protein>
<sequence length="78" mass="8507">MPTTQKALIPDKSLVLGDPHKIKTTSLNPVDWMIPKYGIYVDTFEVLPGGFAGILDSLARMKAGQVSGLKLVTRPQKI</sequence>
<dbReference type="EMBL" id="NHYD01001022">
    <property type="protein sequence ID" value="PPQ92601.1"/>
    <property type="molecule type" value="Genomic_DNA"/>
</dbReference>
<comment type="caution">
    <text evidence="1">The sequence shown here is derived from an EMBL/GenBank/DDBJ whole genome shotgun (WGS) entry which is preliminary data.</text>
</comment>
<keyword evidence="2" id="KW-1185">Reference proteome</keyword>
<accession>A0A409XPE4</accession>
<dbReference type="OrthoDB" id="3233595at2759"/>
<organism evidence="1 2">
    <name type="scientific">Psilocybe cyanescens</name>
    <dbReference type="NCBI Taxonomy" id="93625"/>
    <lineage>
        <taxon>Eukaryota</taxon>
        <taxon>Fungi</taxon>
        <taxon>Dikarya</taxon>
        <taxon>Basidiomycota</taxon>
        <taxon>Agaricomycotina</taxon>
        <taxon>Agaricomycetes</taxon>
        <taxon>Agaricomycetidae</taxon>
        <taxon>Agaricales</taxon>
        <taxon>Agaricineae</taxon>
        <taxon>Strophariaceae</taxon>
        <taxon>Psilocybe</taxon>
    </lineage>
</organism>
<evidence type="ECO:0000313" key="2">
    <source>
        <dbReference type="Proteomes" id="UP000283269"/>
    </source>
</evidence>
<evidence type="ECO:0000313" key="1">
    <source>
        <dbReference type="EMBL" id="PPQ92601.1"/>
    </source>
</evidence>
<dbReference type="InParanoid" id="A0A409XPE4"/>
<gene>
    <name evidence="1" type="ORF">CVT25_007293</name>
</gene>